<dbReference type="Gene3D" id="1.10.630.10">
    <property type="entry name" value="Cytochrome P450"/>
    <property type="match status" value="1"/>
</dbReference>
<dbReference type="InterPro" id="IPR025724">
    <property type="entry name" value="GAG-pre-integrase_dom"/>
</dbReference>
<evidence type="ECO:0008006" key="20">
    <source>
        <dbReference type="Google" id="ProtNLM"/>
    </source>
</evidence>
<feature type="domain" description="GAG-pre-integrase" evidence="16">
    <location>
        <begin position="24"/>
        <end position="77"/>
    </location>
</feature>
<evidence type="ECO:0000256" key="3">
    <source>
        <dbReference type="ARBA" id="ARBA00010617"/>
    </source>
</evidence>
<evidence type="ECO:0000259" key="16">
    <source>
        <dbReference type="Pfam" id="PF13976"/>
    </source>
</evidence>
<dbReference type="GO" id="GO:0016712">
    <property type="term" value="F:oxidoreductase activity, acting on paired donors, with incorporation or reduction of molecular oxygen, reduced flavin or flavoprotein as one donor, and incorporation of one atom of oxygen"/>
    <property type="evidence" value="ECO:0007669"/>
    <property type="project" value="UniProtKB-ARBA"/>
</dbReference>
<keyword evidence="10 13" id="KW-0408">Iron</keyword>
<feature type="compositionally biased region" description="Acidic residues" evidence="15">
    <location>
        <begin position="188"/>
        <end position="200"/>
    </location>
</feature>
<dbReference type="PROSITE" id="PS00086">
    <property type="entry name" value="CYTOCHROME_P450"/>
    <property type="match status" value="1"/>
</dbReference>
<dbReference type="PRINTS" id="PR00385">
    <property type="entry name" value="P450"/>
</dbReference>
<evidence type="ECO:0000256" key="6">
    <source>
        <dbReference type="ARBA" id="ARBA00022723"/>
    </source>
</evidence>
<proteinExistence type="inferred from homology"/>
<reference evidence="18" key="2">
    <citation type="submission" date="2020-08" db="EMBL/GenBank/DDBJ databases">
        <title>Plant Genome Project.</title>
        <authorList>
            <person name="Zhang R.-G."/>
        </authorList>
    </citation>
    <scope>NUCLEOTIDE SEQUENCE</scope>
    <source>
        <strain evidence="18">Huo1</strain>
        <tissue evidence="18">Leaf</tissue>
    </source>
</reference>
<gene>
    <name evidence="18" type="ORF">SASPL_139351</name>
</gene>
<dbReference type="Pfam" id="PF25597">
    <property type="entry name" value="SH3_retrovirus"/>
    <property type="match status" value="1"/>
</dbReference>
<keyword evidence="4 13" id="KW-0349">Heme</keyword>
<dbReference type="InterPro" id="IPR002401">
    <property type="entry name" value="Cyt_P450_E_grp-I"/>
</dbReference>
<dbReference type="PANTHER" id="PTHR47953">
    <property type="entry name" value="OS08G0105600 PROTEIN"/>
    <property type="match status" value="1"/>
</dbReference>
<dbReference type="AlphaFoldDB" id="A0A8X8ZAL1"/>
<dbReference type="InterPro" id="IPR036396">
    <property type="entry name" value="Cyt_P450_sf"/>
</dbReference>
<evidence type="ECO:0000256" key="12">
    <source>
        <dbReference type="ARBA" id="ARBA00023136"/>
    </source>
</evidence>
<name>A0A8X8ZAL1_SALSN</name>
<keyword evidence="12" id="KW-0472">Membrane</keyword>
<feature type="region of interest" description="Disordered" evidence="15">
    <location>
        <begin position="175"/>
        <end position="220"/>
    </location>
</feature>
<evidence type="ECO:0000256" key="13">
    <source>
        <dbReference type="PIRSR" id="PIRSR602401-1"/>
    </source>
</evidence>
<evidence type="ECO:0000256" key="7">
    <source>
        <dbReference type="ARBA" id="ARBA00022968"/>
    </source>
</evidence>
<keyword evidence="19" id="KW-1185">Reference proteome</keyword>
<keyword evidence="8" id="KW-1133">Transmembrane helix</keyword>
<evidence type="ECO:0000256" key="15">
    <source>
        <dbReference type="SAM" id="MobiDB-lite"/>
    </source>
</evidence>
<dbReference type="GO" id="GO:0020037">
    <property type="term" value="F:heme binding"/>
    <property type="evidence" value="ECO:0007669"/>
    <property type="project" value="InterPro"/>
</dbReference>
<keyword evidence="5" id="KW-0812">Transmembrane</keyword>
<evidence type="ECO:0000256" key="5">
    <source>
        <dbReference type="ARBA" id="ARBA00022692"/>
    </source>
</evidence>
<comment type="similarity">
    <text evidence="3 14">Belongs to the cytochrome P450 family.</text>
</comment>
<dbReference type="Pfam" id="PF13976">
    <property type="entry name" value="gag_pre-integrs"/>
    <property type="match status" value="1"/>
</dbReference>
<dbReference type="PRINTS" id="PR00463">
    <property type="entry name" value="EP450I"/>
</dbReference>
<dbReference type="Pfam" id="PF00067">
    <property type="entry name" value="p450"/>
    <property type="match status" value="1"/>
</dbReference>
<evidence type="ECO:0000313" key="18">
    <source>
        <dbReference type="EMBL" id="KAG6397901.1"/>
    </source>
</evidence>
<evidence type="ECO:0000256" key="14">
    <source>
        <dbReference type="RuleBase" id="RU000461"/>
    </source>
</evidence>
<keyword evidence="7" id="KW-0735">Signal-anchor</keyword>
<evidence type="ECO:0000259" key="17">
    <source>
        <dbReference type="Pfam" id="PF25597"/>
    </source>
</evidence>
<keyword evidence="9 14" id="KW-0560">Oxidoreductase</keyword>
<dbReference type="Proteomes" id="UP000298416">
    <property type="component" value="Unassembled WGS sequence"/>
</dbReference>
<comment type="cofactor">
    <cofactor evidence="1 13">
        <name>heme</name>
        <dbReference type="ChEBI" id="CHEBI:30413"/>
    </cofactor>
</comment>
<dbReference type="GO" id="GO:0016114">
    <property type="term" value="P:terpenoid biosynthetic process"/>
    <property type="evidence" value="ECO:0007669"/>
    <property type="project" value="UniProtKB-ARBA"/>
</dbReference>
<evidence type="ECO:0000313" key="19">
    <source>
        <dbReference type="Proteomes" id="UP000298416"/>
    </source>
</evidence>
<comment type="subcellular location">
    <subcellularLocation>
        <location evidence="2">Membrane</location>
        <topology evidence="2">Single-pass type II membrane protein</topology>
    </subcellularLocation>
</comment>
<dbReference type="InterPro" id="IPR001128">
    <property type="entry name" value="Cyt_P450"/>
</dbReference>
<dbReference type="GO" id="GO:0016020">
    <property type="term" value="C:membrane"/>
    <property type="evidence" value="ECO:0007669"/>
    <property type="project" value="UniProtKB-SubCell"/>
</dbReference>
<evidence type="ECO:0000256" key="11">
    <source>
        <dbReference type="ARBA" id="ARBA00023033"/>
    </source>
</evidence>
<dbReference type="InterPro" id="IPR057670">
    <property type="entry name" value="SH3_retrovirus"/>
</dbReference>
<dbReference type="InterPro" id="IPR052306">
    <property type="entry name" value="CYP450_71D"/>
</dbReference>
<dbReference type="EMBL" id="PNBA02000015">
    <property type="protein sequence ID" value="KAG6397901.1"/>
    <property type="molecule type" value="Genomic_DNA"/>
</dbReference>
<evidence type="ECO:0000256" key="8">
    <source>
        <dbReference type="ARBA" id="ARBA00022989"/>
    </source>
</evidence>
<evidence type="ECO:0000256" key="4">
    <source>
        <dbReference type="ARBA" id="ARBA00022617"/>
    </source>
</evidence>
<accession>A0A8X8ZAL1</accession>
<sequence length="698" mass="79180">MMRDGILKATSGALVMLKGVRKNNLYYYQGSTVVGTVATATSSNKKDAEATKLWHMRLGHAGERSLQILAKQGLLKEVWSGKPATDYDSLRIFGSIAYYHVTESKLDPRAKKALFMGFSAGVKGYRLWCLESKKTIVSRDVTFDESSMLNKVNPNSSDTSQQVEYTPKHVEFEEAVVIPTTNTTNDSPMEEEESDDEEVPPQEPSQQSEPIAVRRTRRENKKPARFADMVAYALPVVDDVPSKSYSHIPRPKPLPLIGNLHLMLRDSSGPHRLFRSLAATHGPLMRLQLGELHFLIVSSTEFAKEVMRTHDTNFANRPQMLATEELAYDSTGITTSPHGDYWRHLRKICTVRGIREEESMNMCQWIASRQGLAVDLSERLYMSSYDVIVRAAVNKAKTKQREMMISIITESTKLGTGFMMADLYPSVKLLPLITGARFRIRWLRRKLDEVLDGMIEQQRAAADDGDDDAKFEGFLDILLRFEKDGTLTMDNVKAVLLDMFFAGTDTSTTTIEWAMSELIRNPSKLIKAQQEVRKVFDSEGSHIDEEKFHDLKYLKLIIKETLRLHPPAPLLFPKLNSQRCEINGYEIPAGTRVMVNACPEYWNDPEMFIPERFEERSLDFNGSNLEYIPFGAGRRICPGMLFGLANVEHPLAMLLYHFDWEMPNGMKAEELDMTEGFGAGVHRKHPLRLIPIVNRPFA</sequence>
<keyword evidence="11 14" id="KW-0503">Monooxygenase</keyword>
<evidence type="ECO:0000256" key="9">
    <source>
        <dbReference type="ARBA" id="ARBA00023002"/>
    </source>
</evidence>
<evidence type="ECO:0000256" key="1">
    <source>
        <dbReference type="ARBA" id="ARBA00001971"/>
    </source>
</evidence>
<comment type="caution">
    <text evidence="18">The sequence shown here is derived from an EMBL/GenBank/DDBJ whole genome shotgun (WGS) entry which is preliminary data.</text>
</comment>
<dbReference type="FunFam" id="1.10.630.10:FF:000043">
    <property type="entry name" value="Cytochrome P450 99A2"/>
    <property type="match status" value="1"/>
</dbReference>
<dbReference type="InterPro" id="IPR017972">
    <property type="entry name" value="Cyt_P450_CS"/>
</dbReference>
<dbReference type="SUPFAM" id="SSF48264">
    <property type="entry name" value="Cytochrome P450"/>
    <property type="match status" value="1"/>
</dbReference>
<dbReference type="CDD" id="cd11072">
    <property type="entry name" value="CYP71-like"/>
    <property type="match status" value="1"/>
</dbReference>
<feature type="domain" description="Retroviral polymerase SH3-like" evidence="17">
    <location>
        <begin position="95"/>
        <end position="154"/>
    </location>
</feature>
<organism evidence="18">
    <name type="scientific">Salvia splendens</name>
    <name type="common">Scarlet sage</name>
    <dbReference type="NCBI Taxonomy" id="180675"/>
    <lineage>
        <taxon>Eukaryota</taxon>
        <taxon>Viridiplantae</taxon>
        <taxon>Streptophyta</taxon>
        <taxon>Embryophyta</taxon>
        <taxon>Tracheophyta</taxon>
        <taxon>Spermatophyta</taxon>
        <taxon>Magnoliopsida</taxon>
        <taxon>eudicotyledons</taxon>
        <taxon>Gunneridae</taxon>
        <taxon>Pentapetalae</taxon>
        <taxon>asterids</taxon>
        <taxon>lamiids</taxon>
        <taxon>Lamiales</taxon>
        <taxon>Lamiaceae</taxon>
        <taxon>Nepetoideae</taxon>
        <taxon>Mentheae</taxon>
        <taxon>Salviinae</taxon>
        <taxon>Salvia</taxon>
        <taxon>Salvia subgen. Calosphace</taxon>
        <taxon>core Calosphace</taxon>
    </lineage>
</organism>
<dbReference type="GO" id="GO:0005506">
    <property type="term" value="F:iron ion binding"/>
    <property type="evidence" value="ECO:0007669"/>
    <property type="project" value="InterPro"/>
</dbReference>
<feature type="binding site" description="axial binding residue" evidence="13">
    <location>
        <position position="637"/>
    </location>
    <ligand>
        <name>heme</name>
        <dbReference type="ChEBI" id="CHEBI:30413"/>
    </ligand>
    <ligandPart>
        <name>Fe</name>
        <dbReference type="ChEBI" id="CHEBI:18248"/>
    </ligandPart>
</feature>
<protein>
    <recommendedName>
        <fullName evidence="20">Cytochrome P450</fullName>
    </recommendedName>
</protein>
<reference evidence="18" key="1">
    <citation type="submission" date="2018-01" db="EMBL/GenBank/DDBJ databases">
        <authorList>
            <person name="Mao J.F."/>
        </authorList>
    </citation>
    <scope>NUCLEOTIDE SEQUENCE</scope>
    <source>
        <strain evidence="18">Huo1</strain>
        <tissue evidence="18">Leaf</tissue>
    </source>
</reference>
<keyword evidence="6 13" id="KW-0479">Metal-binding</keyword>
<dbReference type="PANTHER" id="PTHR47953:SF19">
    <property type="entry name" value="OS06G0641600 PROTEIN"/>
    <property type="match status" value="1"/>
</dbReference>
<evidence type="ECO:0000256" key="2">
    <source>
        <dbReference type="ARBA" id="ARBA00004606"/>
    </source>
</evidence>
<evidence type="ECO:0000256" key="10">
    <source>
        <dbReference type="ARBA" id="ARBA00023004"/>
    </source>
</evidence>